<protein>
    <submittedName>
        <fullName evidence="2">Electron transfer protein</fullName>
    </submittedName>
</protein>
<sequence length="209" mass="22927">MRHEAGEGAIEFFEVEDQGSINIKVIGETEAAGICGSGLLDIVGELVAHGVIKKNGQFIDPESSNSLHPDLARRLVKQDGKLIFKITDKVFLSQKDIRQVQLAKGAIRAGIEFLLENKGVKATDVDRVLIAGSFGYHLRGKSLINIGLLPKEFDGKIEFIGNTSLSGAKAFLLNETYRDGMKEVVKSVEVLELANYKDFDKVFVKCLSF</sequence>
<dbReference type="AlphaFoldDB" id="W4V0M5"/>
<dbReference type="PANTHER" id="PTHR42895:SF1">
    <property type="entry name" value="IRON-SULFUR CLUSTER PROTEIN"/>
    <property type="match status" value="1"/>
</dbReference>
<gene>
    <name evidence="2" type="ORF">JCM21531_100</name>
</gene>
<dbReference type="EMBL" id="BAVR01000001">
    <property type="protein sequence ID" value="GAE86776.1"/>
    <property type="molecule type" value="Genomic_DNA"/>
</dbReference>
<organism evidence="2 3">
    <name type="scientific">Acetivibrio straminisolvens JCM 21531</name>
    <dbReference type="NCBI Taxonomy" id="1294263"/>
    <lineage>
        <taxon>Bacteria</taxon>
        <taxon>Bacillati</taxon>
        <taxon>Bacillota</taxon>
        <taxon>Clostridia</taxon>
        <taxon>Eubacteriales</taxon>
        <taxon>Oscillospiraceae</taxon>
        <taxon>Acetivibrio</taxon>
    </lineage>
</organism>
<keyword evidence="3" id="KW-1185">Reference proteome</keyword>
<name>W4V0M5_9FIRM</name>
<feature type="domain" description="RACo C-terminal" evidence="1">
    <location>
        <begin position="4"/>
        <end position="208"/>
    </location>
</feature>
<dbReference type="Proteomes" id="UP000019109">
    <property type="component" value="Unassembled WGS sequence"/>
</dbReference>
<dbReference type="InterPro" id="IPR027980">
    <property type="entry name" value="RACo_C"/>
</dbReference>
<evidence type="ECO:0000259" key="1">
    <source>
        <dbReference type="Pfam" id="PF14574"/>
    </source>
</evidence>
<dbReference type="InterPro" id="IPR052911">
    <property type="entry name" value="Corrinoid_activation_enz"/>
</dbReference>
<evidence type="ECO:0000313" key="2">
    <source>
        <dbReference type="EMBL" id="GAE86776.1"/>
    </source>
</evidence>
<dbReference type="Pfam" id="PF14574">
    <property type="entry name" value="RACo_C_ter"/>
    <property type="match status" value="1"/>
</dbReference>
<accession>W4V0M5</accession>
<proteinExistence type="predicted"/>
<reference evidence="2" key="1">
    <citation type="journal article" date="2014" name="Genome Announc.">
        <title>Draft Genome Sequence of Clostridium straminisolvens Strain JCM 21531T, Isolated from a Cellulose-Degrading Bacterial Community.</title>
        <authorList>
            <person name="Yuki M."/>
            <person name="Oshima K."/>
            <person name="Suda W."/>
            <person name="Sakamoto M."/>
            <person name="Kitamura K."/>
            <person name="Iida T."/>
            <person name="Hattori M."/>
            <person name="Ohkuma M."/>
        </authorList>
    </citation>
    <scope>NUCLEOTIDE SEQUENCE [LARGE SCALE GENOMIC DNA]</scope>
    <source>
        <strain evidence="2">JCM 21531</strain>
    </source>
</reference>
<comment type="caution">
    <text evidence="2">The sequence shown here is derived from an EMBL/GenBank/DDBJ whole genome shotgun (WGS) entry which is preliminary data.</text>
</comment>
<dbReference type="PANTHER" id="PTHR42895">
    <property type="entry name" value="IRON-SULFUR CLUSTER-BINDING PROTEIN-RELATED"/>
    <property type="match status" value="1"/>
</dbReference>
<dbReference type="STRING" id="1294263.JCM21531_100"/>
<evidence type="ECO:0000313" key="3">
    <source>
        <dbReference type="Proteomes" id="UP000019109"/>
    </source>
</evidence>